<dbReference type="GO" id="GO:0022627">
    <property type="term" value="C:cytosolic small ribosomal subunit"/>
    <property type="evidence" value="ECO:0007669"/>
    <property type="project" value="TreeGrafter"/>
</dbReference>
<dbReference type="Pfam" id="PF00575">
    <property type="entry name" value="S1"/>
    <property type="match status" value="1"/>
</dbReference>
<dbReference type="Proteomes" id="UP000037151">
    <property type="component" value="Unassembled WGS sequence"/>
</dbReference>
<gene>
    <name evidence="5" type="ORF">IQ63_18370</name>
</gene>
<proteinExistence type="inferred from homology"/>
<evidence type="ECO:0000259" key="4">
    <source>
        <dbReference type="PROSITE" id="PS50126"/>
    </source>
</evidence>
<dbReference type="GO" id="GO:0006412">
    <property type="term" value="P:translation"/>
    <property type="evidence" value="ECO:0007669"/>
    <property type="project" value="TreeGrafter"/>
</dbReference>
<dbReference type="AlphaFoldDB" id="A0A0L0K819"/>
<dbReference type="PATRIC" id="fig|42234.21.peg.3787"/>
<evidence type="ECO:0000313" key="6">
    <source>
        <dbReference type="Proteomes" id="UP000037151"/>
    </source>
</evidence>
<evidence type="ECO:0000313" key="5">
    <source>
        <dbReference type="EMBL" id="KND33780.1"/>
    </source>
</evidence>
<dbReference type="RefSeq" id="WP_050371622.1">
    <property type="nucleotide sequence ID" value="NZ_KQ257821.1"/>
</dbReference>
<protein>
    <recommendedName>
        <fullName evidence="4">S1 motif domain-containing protein</fullName>
    </recommendedName>
</protein>
<accession>A0A0L0K819</accession>
<feature type="domain" description="S1 motif" evidence="4">
    <location>
        <begin position="111"/>
        <end position="168"/>
    </location>
</feature>
<name>A0A0L0K819_9ACTN</name>
<dbReference type="InterPro" id="IPR012340">
    <property type="entry name" value="NA-bd_OB-fold"/>
</dbReference>
<dbReference type="InterPro" id="IPR003029">
    <property type="entry name" value="S1_domain"/>
</dbReference>
<dbReference type="GO" id="GO:0003729">
    <property type="term" value="F:mRNA binding"/>
    <property type="evidence" value="ECO:0007669"/>
    <property type="project" value="TreeGrafter"/>
</dbReference>
<dbReference type="PROSITE" id="PS50126">
    <property type="entry name" value="S1"/>
    <property type="match status" value="2"/>
</dbReference>
<organism evidence="5 6">
    <name type="scientific">Streptomyces acidiscabies</name>
    <dbReference type="NCBI Taxonomy" id="42234"/>
    <lineage>
        <taxon>Bacteria</taxon>
        <taxon>Bacillati</taxon>
        <taxon>Actinomycetota</taxon>
        <taxon>Actinomycetes</taxon>
        <taxon>Kitasatosporales</taxon>
        <taxon>Streptomycetaceae</taxon>
        <taxon>Streptomyces</taxon>
    </lineage>
</organism>
<keyword evidence="2" id="KW-0689">Ribosomal protein</keyword>
<dbReference type="GO" id="GO:0003735">
    <property type="term" value="F:structural constituent of ribosome"/>
    <property type="evidence" value="ECO:0007669"/>
    <property type="project" value="TreeGrafter"/>
</dbReference>
<dbReference type="SMART" id="SM00316">
    <property type="entry name" value="S1"/>
    <property type="match status" value="2"/>
</dbReference>
<comment type="similarity">
    <text evidence="1">Belongs to the bacterial ribosomal protein bS1 family.</text>
</comment>
<evidence type="ECO:0000256" key="2">
    <source>
        <dbReference type="ARBA" id="ARBA00022980"/>
    </source>
</evidence>
<reference evidence="6" key="1">
    <citation type="submission" date="2014-07" db="EMBL/GenBank/DDBJ databases">
        <title>Genome sequencing of plant-pathogenic Streptomyces species.</title>
        <authorList>
            <person name="Harrison J."/>
            <person name="Sapp M."/>
            <person name="Thwaites R."/>
            <person name="Studholme D.J."/>
        </authorList>
    </citation>
    <scope>NUCLEOTIDE SEQUENCE [LARGE SCALE GENOMIC DNA]</scope>
    <source>
        <strain evidence="6">NCPPB 4445</strain>
    </source>
</reference>
<dbReference type="PANTHER" id="PTHR10724:SF7">
    <property type="entry name" value="SMALL RIBOSOMAL SUBUNIT PROTEIN BS1C"/>
    <property type="match status" value="1"/>
</dbReference>
<dbReference type="InterPro" id="IPR050437">
    <property type="entry name" value="Ribos_protein_bS1-like"/>
</dbReference>
<dbReference type="OrthoDB" id="286090at2"/>
<dbReference type="Gene3D" id="2.40.50.140">
    <property type="entry name" value="Nucleic acid-binding proteins"/>
    <property type="match status" value="2"/>
</dbReference>
<dbReference type="SUPFAM" id="SSF50249">
    <property type="entry name" value="Nucleic acid-binding proteins"/>
    <property type="match status" value="2"/>
</dbReference>
<dbReference type="EMBL" id="JPPY01000121">
    <property type="protein sequence ID" value="KND33780.1"/>
    <property type="molecule type" value="Genomic_DNA"/>
</dbReference>
<dbReference type="PANTHER" id="PTHR10724">
    <property type="entry name" value="30S RIBOSOMAL PROTEIN S1"/>
    <property type="match status" value="1"/>
</dbReference>
<evidence type="ECO:0000256" key="1">
    <source>
        <dbReference type="ARBA" id="ARBA00006767"/>
    </source>
</evidence>
<evidence type="ECO:0000256" key="3">
    <source>
        <dbReference type="ARBA" id="ARBA00023274"/>
    </source>
</evidence>
<sequence>MIPAGPELNAFLESLTPGQHLTGRIASIEPFGVFVTLDDGPAHPTFPGVGFITHPDLSWHRFDSASDIVTLGAPVTCEFLRHDTWNAEARLSLRALSPDPLQTFAATDPVGRTVRGRVTRVVPFGAFVELAWGVEGLLREFDAEEGQEVEVVVTEVDQERRRVSVSGVGSGQGQLR</sequence>
<keyword evidence="3" id="KW-0687">Ribonucleoprotein</keyword>
<feature type="domain" description="S1 motif" evidence="4">
    <location>
        <begin position="18"/>
        <end position="94"/>
    </location>
</feature>
<comment type="caution">
    <text evidence="5">The sequence shown here is derived from an EMBL/GenBank/DDBJ whole genome shotgun (WGS) entry which is preliminary data.</text>
</comment>